<evidence type="ECO:0000313" key="3">
    <source>
        <dbReference type="EMBL" id="RNF82664.1"/>
    </source>
</evidence>
<feature type="chain" id="PRO_5018099985" evidence="2">
    <location>
        <begin position="29"/>
        <end position="122"/>
    </location>
</feature>
<feature type="signal peptide" evidence="2">
    <location>
        <begin position="1"/>
        <end position="28"/>
    </location>
</feature>
<dbReference type="RefSeq" id="WP_123088800.1">
    <property type="nucleotide sequence ID" value="NZ_RIBS01000007.1"/>
</dbReference>
<accession>A0A3M8STV3</accession>
<sequence>MTTKPFQRLRLHGAILLGLLLAAGPLAAQTAPPAEPELAAQAANEAPVADASTTGEGDATAKPEVDRNCLRHTGSRLIQREQKKGKRGCAPMNGRVYTREDIDRTGRTDIADALRVLDPAIH</sequence>
<reference evidence="3 4" key="1">
    <citation type="submission" date="2018-11" db="EMBL/GenBank/DDBJ databases">
        <title>Lysobacter cryohumiis sp. nov., isolated from soil in the Tianshan Mountains, Xinjiang, China.</title>
        <authorList>
            <person name="Luo Y."/>
            <person name="Sheng H."/>
        </authorList>
    </citation>
    <scope>NUCLEOTIDE SEQUENCE [LARGE SCALE GENOMIC DNA]</scope>
    <source>
        <strain evidence="3 4">ZS60</strain>
    </source>
</reference>
<dbReference type="AlphaFoldDB" id="A0A3M8STV3"/>
<proteinExistence type="predicted"/>
<organism evidence="3 4">
    <name type="scientific">Montanilutibacter psychrotolerans</name>
    <dbReference type="NCBI Taxonomy" id="1327343"/>
    <lineage>
        <taxon>Bacteria</taxon>
        <taxon>Pseudomonadati</taxon>
        <taxon>Pseudomonadota</taxon>
        <taxon>Gammaproteobacteria</taxon>
        <taxon>Lysobacterales</taxon>
        <taxon>Lysobacteraceae</taxon>
        <taxon>Montanilutibacter</taxon>
    </lineage>
</organism>
<gene>
    <name evidence="3" type="ORF">EER27_14310</name>
</gene>
<feature type="region of interest" description="Disordered" evidence="1">
    <location>
        <begin position="29"/>
        <end position="93"/>
    </location>
</feature>
<keyword evidence="4" id="KW-1185">Reference proteome</keyword>
<evidence type="ECO:0000256" key="1">
    <source>
        <dbReference type="SAM" id="MobiDB-lite"/>
    </source>
</evidence>
<dbReference type="Proteomes" id="UP000267049">
    <property type="component" value="Unassembled WGS sequence"/>
</dbReference>
<keyword evidence="2" id="KW-0732">Signal</keyword>
<feature type="compositionally biased region" description="Basic and acidic residues" evidence="1">
    <location>
        <begin position="59"/>
        <end position="69"/>
    </location>
</feature>
<evidence type="ECO:0000256" key="2">
    <source>
        <dbReference type="SAM" id="SignalP"/>
    </source>
</evidence>
<dbReference type="OrthoDB" id="5988510at2"/>
<name>A0A3M8STV3_9GAMM</name>
<feature type="compositionally biased region" description="Low complexity" evidence="1">
    <location>
        <begin position="29"/>
        <end position="51"/>
    </location>
</feature>
<dbReference type="EMBL" id="RIBS01000007">
    <property type="protein sequence ID" value="RNF82664.1"/>
    <property type="molecule type" value="Genomic_DNA"/>
</dbReference>
<evidence type="ECO:0000313" key="4">
    <source>
        <dbReference type="Proteomes" id="UP000267049"/>
    </source>
</evidence>
<comment type="caution">
    <text evidence="3">The sequence shown here is derived from an EMBL/GenBank/DDBJ whole genome shotgun (WGS) entry which is preliminary data.</text>
</comment>
<protein>
    <submittedName>
        <fullName evidence="3">Uncharacterized protein</fullName>
    </submittedName>
</protein>